<accession>A0A5Q4BDP5</accession>
<organism evidence="2 3">
    <name type="scientific">Colletotrichum shisoi</name>
    <dbReference type="NCBI Taxonomy" id="2078593"/>
    <lineage>
        <taxon>Eukaryota</taxon>
        <taxon>Fungi</taxon>
        <taxon>Dikarya</taxon>
        <taxon>Ascomycota</taxon>
        <taxon>Pezizomycotina</taxon>
        <taxon>Sordariomycetes</taxon>
        <taxon>Hypocreomycetidae</taxon>
        <taxon>Glomerellales</taxon>
        <taxon>Glomerellaceae</taxon>
        <taxon>Colletotrichum</taxon>
        <taxon>Colletotrichum destructivum species complex</taxon>
    </lineage>
</organism>
<dbReference type="Proteomes" id="UP000326340">
    <property type="component" value="Unassembled WGS sequence"/>
</dbReference>
<name>A0A5Q4BDP5_9PEZI</name>
<dbReference type="EMBL" id="PUHP01001827">
    <property type="protein sequence ID" value="TQN65083.1"/>
    <property type="molecule type" value="Genomic_DNA"/>
</dbReference>
<protein>
    <submittedName>
        <fullName evidence="2">Uncharacterized protein</fullName>
    </submittedName>
</protein>
<feature type="chain" id="PRO_5024907313" evidence="1">
    <location>
        <begin position="18"/>
        <end position="86"/>
    </location>
</feature>
<evidence type="ECO:0000256" key="1">
    <source>
        <dbReference type="SAM" id="SignalP"/>
    </source>
</evidence>
<feature type="signal peptide" evidence="1">
    <location>
        <begin position="1"/>
        <end position="17"/>
    </location>
</feature>
<sequence length="86" mass="8595">MKISFAAALAIAASVAAQELLSCSIQSQGNQVFVTDPALCSAARGRQVAGQCCVGNGLQRNGYAQACGERGDSSGNRGVVNSAGTC</sequence>
<proteinExistence type="predicted"/>
<evidence type="ECO:0000313" key="2">
    <source>
        <dbReference type="EMBL" id="TQN65083.1"/>
    </source>
</evidence>
<dbReference type="OrthoDB" id="10338673at2759"/>
<reference evidence="2 3" key="1">
    <citation type="journal article" date="2019" name="Sci. Rep.">
        <title>Colletotrichum shisoi sp. nov., an anthracnose pathogen of Perilla frutescens in Japan: molecular phylogenetic, morphological and genomic evidence.</title>
        <authorList>
            <person name="Gan P."/>
            <person name="Tsushima A."/>
            <person name="Hiroyama R."/>
            <person name="Narusaka M."/>
            <person name="Takano Y."/>
            <person name="Narusaka Y."/>
            <person name="Kawaradani M."/>
            <person name="Damm U."/>
            <person name="Shirasu K."/>
        </authorList>
    </citation>
    <scope>NUCLEOTIDE SEQUENCE [LARGE SCALE GENOMIC DNA]</scope>
    <source>
        <strain evidence="2 3">PG-2018a</strain>
    </source>
</reference>
<keyword evidence="3" id="KW-1185">Reference proteome</keyword>
<evidence type="ECO:0000313" key="3">
    <source>
        <dbReference type="Proteomes" id="UP000326340"/>
    </source>
</evidence>
<gene>
    <name evidence="2" type="ORF">CSHISOI_10341</name>
</gene>
<keyword evidence="1" id="KW-0732">Signal</keyword>
<dbReference type="AlphaFoldDB" id="A0A5Q4BDP5"/>
<comment type="caution">
    <text evidence="2">The sequence shown here is derived from an EMBL/GenBank/DDBJ whole genome shotgun (WGS) entry which is preliminary data.</text>
</comment>